<evidence type="ECO:0000313" key="12">
    <source>
        <dbReference type="EMBL" id="EKD24849.1"/>
    </source>
</evidence>
<keyword evidence="8" id="KW-0963">Cytoplasm</keyword>
<dbReference type="SUPFAM" id="SSF52141">
    <property type="entry name" value="Uracil-DNA glycosylase-like"/>
    <property type="match status" value="1"/>
</dbReference>
<dbReference type="PANTHER" id="PTHR11264:SF0">
    <property type="entry name" value="URACIL-DNA GLYCOSYLASE"/>
    <property type="match status" value="1"/>
</dbReference>
<evidence type="ECO:0000256" key="7">
    <source>
        <dbReference type="ARBA" id="ARBA00023204"/>
    </source>
</evidence>
<dbReference type="InterPro" id="IPR005122">
    <property type="entry name" value="Uracil-DNA_glycosylase-like"/>
</dbReference>
<comment type="similarity">
    <text evidence="3 8 10">Belongs to the uracil-DNA glycosylase (UDG) superfamily. UNG family.</text>
</comment>
<dbReference type="PANTHER" id="PTHR11264">
    <property type="entry name" value="URACIL-DNA GLYCOSYLASE"/>
    <property type="match status" value="1"/>
</dbReference>
<evidence type="ECO:0000256" key="4">
    <source>
        <dbReference type="ARBA" id="ARBA00012030"/>
    </source>
</evidence>
<comment type="function">
    <text evidence="2 8 10">Excises uracil residues from the DNA which can arise as a result of misincorporation of dUMP residues by DNA polymerase or due to deamination of cytosine.</text>
</comment>
<evidence type="ECO:0000256" key="2">
    <source>
        <dbReference type="ARBA" id="ARBA00002631"/>
    </source>
</evidence>
<sequence length="234" mass="27019">MTDINSIQIDDSWKSFFAGESAKPYFLDIKNFLLKEEELGHIVYPLWLDVFNAFNLTPFDQIKVVILGQDPYHGEWEAHGLCFSVQEGVKLPGSLKNIFKELNADIWMSIPTKWDLTHRAKQWVFLLNASLTVQKDVANSHKSIGWHTFTDAVIKHISDKKEGVIFLLRWAFAQNKKELIDTSRHFILETSHPSWLSVYRWFAGCKHFSKVNEILKSQRDPVATNGAGIDWDLN</sequence>
<dbReference type="NCBIfam" id="NF003589">
    <property type="entry name" value="PRK05254.1-2"/>
    <property type="match status" value="1"/>
</dbReference>
<keyword evidence="6 8" id="KW-0378">Hydrolase</keyword>
<dbReference type="GO" id="GO:0097510">
    <property type="term" value="P:base-excision repair, AP site formation via deaminated base removal"/>
    <property type="evidence" value="ECO:0007669"/>
    <property type="project" value="TreeGrafter"/>
</dbReference>
<evidence type="ECO:0000256" key="3">
    <source>
        <dbReference type="ARBA" id="ARBA00008184"/>
    </source>
</evidence>
<dbReference type="SMART" id="SM00986">
    <property type="entry name" value="UDG"/>
    <property type="match status" value="1"/>
</dbReference>
<accession>K1YHJ6</accession>
<dbReference type="GO" id="GO:0004844">
    <property type="term" value="F:uracil DNA N-glycosylase activity"/>
    <property type="evidence" value="ECO:0007669"/>
    <property type="project" value="UniProtKB-UniRule"/>
</dbReference>
<comment type="caution">
    <text evidence="12">The sequence shown here is derived from an EMBL/GenBank/DDBJ whole genome shotgun (WGS) entry which is preliminary data.</text>
</comment>
<dbReference type="Pfam" id="PF03167">
    <property type="entry name" value="UDG"/>
    <property type="match status" value="1"/>
</dbReference>
<evidence type="ECO:0000256" key="8">
    <source>
        <dbReference type="HAMAP-Rule" id="MF_00148"/>
    </source>
</evidence>
<comment type="catalytic activity">
    <reaction evidence="1 8 10">
        <text>Hydrolyzes single-stranded DNA or mismatched double-stranded DNA and polynucleotides, releasing free uracil.</text>
        <dbReference type="EC" id="3.2.2.27"/>
    </reaction>
</comment>
<organism evidence="12">
    <name type="scientific">uncultured bacterium</name>
    <name type="common">gcode 4</name>
    <dbReference type="NCBI Taxonomy" id="1234023"/>
    <lineage>
        <taxon>Bacteria</taxon>
        <taxon>environmental samples</taxon>
    </lineage>
</organism>
<dbReference type="GO" id="GO:0005737">
    <property type="term" value="C:cytoplasm"/>
    <property type="evidence" value="ECO:0007669"/>
    <property type="project" value="UniProtKB-SubCell"/>
</dbReference>
<evidence type="ECO:0000256" key="10">
    <source>
        <dbReference type="RuleBase" id="RU003780"/>
    </source>
</evidence>
<feature type="active site" description="Proton acceptor" evidence="8 9">
    <location>
        <position position="70"/>
    </location>
</feature>
<gene>
    <name evidence="8" type="primary">ung</name>
    <name evidence="12" type="ORF">ACD_80C00146G0004</name>
</gene>
<dbReference type="NCBIfam" id="NF003588">
    <property type="entry name" value="PRK05254.1-1"/>
    <property type="match status" value="1"/>
</dbReference>
<dbReference type="PROSITE" id="PS00130">
    <property type="entry name" value="U_DNA_GLYCOSYLASE"/>
    <property type="match status" value="1"/>
</dbReference>
<dbReference type="EMBL" id="AMFJ01036153">
    <property type="protein sequence ID" value="EKD24849.1"/>
    <property type="molecule type" value="Genomic_DNA"/>
</dbReference>
<dbReference type="InterPro" id="IPR018085">
    <property type="entry name" value="Ura-DNA_Glyclase_AS"/>
</dbReference>
<name>K1YHJ6_9BACT</name>
<dbReference type="AlphaFoldDB" id="K1YHJ6"/>
<dbReference type="NCBIfam" id="TIGR00628">
    <property type="entry name" value="ung"/>
    <property type="match status" value="1"/>
</dbReference>
<evidence type="ECO:0000256" key="1">
    <source>
        <dbReference type="ARBA" id="ARBA00001400"/>
    </source>
</evidence>
<dbReference type="InterPro" id="IPR036895">
    <property type="entry name" value="Uracil-DNA_glycosylase-like_sf"/>
</dbReference>
<evidence type="ECO:0000256" key="5">
    <source>
        <dbReference type="ARBA" id="ARBA00022763"/>
    </source>
</evidence>
<evidence type="ECO:0000256" key="6">
    <source>
        <dbReference type="ARBA" id="ARBA00022801"/>
    </source>
</evidence>
<dbReference type="InterPro" id="IPR002043">
    <property type="entry name" value="UDG_fam1"/>
</dbReference>
<keyword evidence="5 8" id="KW-0227">DNA damage</keyword>
<reference evidence="12" key="1">
    <citation type="journal article" date="2012" name="Science">
        <title>Fermentation, hydrogen, and sulfur metabolism in multiple uncultivated bacterial phyla.</title>
        <authorList>
            <person name="Wrighton K.C."/>
            <person name="Thomas B.C."/>
            <person name="Sharon I."/>
            <person name="Miller C.S."/>
            <person name="Castelle C.J."/>
            <person name="VerBerkmoes N.C."/>
            <person name="Wilkins M.J."/>
            <person name="Hettich R.L."/>
            <person name="Lipton M.S."/>
            <person name="Williams K.H."/>
            <person name="Long P.E."/>
            <person name="Banfield J.F."/>
        </authorList>
    </citation>
    <scope>NUCLEOTIDE SEQUENCE [LARGE SCALE GENOMIC DNA]</scope>
</reference>
<dbReference type="CDD" id="cd10027">
    <property type="entry name" value="UDG-F1-like"/>
    <property type="match status" value="1"/>
</dbReference>
<dbReference type="Gene3D" id="3.40.470.10">
    <property type="entry name" value="Uracil-DNA glycosylase-like domain"/>
    <property type="match status" value="1"/>
</dbReference>
<proteinExistence type="inferred from homology"/>
<evidence type="ECO:0000256" key="9">
    <source>
        <dbReference type="PROSITE-ProRule" id="PRU10072"/>
    </source>
</evidence>
<dbReference type="EC" id="3.2.2.27" evidence="4 8"/>
<feature type="domain" description="Uracil-DNA glycosylase-like" evidence="11">
    <location>
        <begin position="55"/>
        <end position="215"/>
    </location>
</feature>
<dbReference type="NCBIfam" id="NF003592">
    <property type="entry name" value="PRK05254.1-5"/>
    <property type="match status" value="1"/>
</dbReference>
<keyword evidence="7 8" id="KW-0234">DNA repair</keyword>
<dbReference type="SMART" id="SM00987">
    <property type="entry name" value="UreE_C"/>
    <property type="match status" value="1"/>
</dbReference>
<comment type="subcellular location">
    <subcellularLocation>
        <location evidence="8">Cytoplasm</location>
    </subcellularLocation>
</comment>
<dbReference type="HAMAP" id="MF_00148">
    <property type="entry name" value="UDG"/>
    <property type="match status" value="1"/>
</dbReference>
<protein>
    <recommendedName>
        <fullName evidence="4 8">Uracil-DNA glycosylase</fullName>
        <shortName evidence="8">UDG</shortName>
        <ecNumber evidence="4 8">3.2.2.27</ecNumber>
    </recommendedName>
</protein>
<evidence type="ECO:0000259" key="11">
    <source>
        <dbReference type="SMART" id="SM00986"/>
    </source>
</evidence>